<gene>
    <name evidence="2" type="ORF">MCGM508_00205</name>
</gene>
<dbReference type="Proteomes" id="UP000031975">
    <property type="component" value="Unassembled WGS sequence"/>
</dbReference>
<proteinExistence type="predicted"/>
<dbReference type="PANTHER" id="PTHR34215:SF1">
    <property type="entry name" value="YLXR DOMAIN-CONTAINING PROTEIN"/>
    <property type="match status" value="1"/>
</dbReference>
<dbReference type="SUPFAM" id="SSF64376">
    <property type="entry name" value="YlxR-like"/>
    <property type="match status" value="1"/>
</dbReference>
<dbReference type="NCBIfam" id="NF047356">
    <property type="entry name" value="RNA_bind_RnpM"/>
    <property type="match status" value="1"/>
</dbReference>
<evidence type="ECO:0000313" key="2">
    <source>
        <dbReference type="EMBL" id="KIM13508.1"/>
    </source>
</evidence>
<dbReference type="InterPro" id="IPR037465">
    <property type="entry name" value="YlxR"/>
</dbReference>
<dbReference type="PANTHER" id="PTHR34215">
    <property type="entry name" value="BLL0784 PROTEIN"/>
    <property type="match status" value="1"/>
</dbReference>
<comment type="caution">
    <text evidence="2">The sequence shown here is derived from an EMBL/GenBank/DDBJ whole genome shotgun (WGS) entry which is preliminary data.</text>
</comment>
<dbReference type="Pfam" id="PF04296">
    <property type="entry name" value="YlxR"/>
    <property type="match status" value="1"/>
</dbReference>
<feature type="domain" description="YlxR" evidence="1">
    <location>
        <begin position="15"/>
        <end position="89"/>
    </location>
</feature>
<dbReference type="InterPro" id="IPR007393">
    <property type="entry name" value="YlxR_dom"/>
</dbReference>
<reference evidence="2 3" key="1">
    <citation type="submission" date="2015-01" db="EMBL/GenBank/DDBJ databases">
        <title>Draft Genome Sequence of Mycoplasma capricolum subsp. capricolum str. GM508D.</title>
        <authorList>
            <person name="Calcutt M.J."/>
            <person name="Foecking M.F."/>
        </authorList>
    </citation>
    <scope>NUCLEOTIDE SEQUENCE [LARGE SCALE GENOMIC DNA]</scope>
    <source>
        <strain evidence="2 3">GM508D</strain>
    </source>
</reference>
<evidence type="ECO:0000259" key="1">
    <source>
        <dbReference type="Pfam" id="PF04296"/>
    </source>
</evidence>
<dbReference type="GeneID" id="23778709"/>
<dbReference type="EMBL" id="JXQB01000001">
    <property type="protein sequence ID" value="KIM13508.1"/>
    <property type="molecule type" value="Genomic_DNA"/>
</dbReference>
<dbReference type="RefSeq" id="WP_011387220.1">
    <property type="nucleotide sequence ID" value="NZ_CP101903.1"/>
</dbReference>
<dbReference type="Gene3D" id="3.30.1230.10">
    <property type="entry name" value="YlxR-like"/>
    <property type="match status" value="1"/>
</dbReference>
<dbReference type="InterPro" id="IPR035931">
    <property type="entry name" value="YlxR-like_sf"/>
</dbReference>
<dbReference type="CDD" id="cd00279">
    <property type="entry name" value="YlxR"/>
    <property type="match status" value="1"/>
</dbReference>
<name>A0A0C2VF14_MYCCA</name>
<sequence>MIMTNTMINKNKNLRKDIASNQMLEKHQLIRIVKNKNDEIFIDTTYKANGRGVYLKPDLNSLKIAREKNLIAKSLKSKIDVSIYDQLEEFINAKR</sequence>
<accession>A0A0C2VF14</accession>
<protein>
    <submittedName>
        <fullName evidence="2">YlxR family protein</fullName>
    </submittedName>
</protein>
<evidence type="ECO:0000313" key="3">
    <source>
        <dbReference type="Proteomes" id="UP000031975"/>
    </source>
</evidence>
<dbReference type="AlphaFoldDB" id="A0A0C2VF14"/>
<dbReference type="OMA" id="CVGCQEM"/>
<organism evidence="2 3">
    <name type="scientific">Mycoplasma capricolum subsp. capricolum</name>
    <dbReference type="NCBI Taxonomy" id="40479"/>
    <lineage>
        <taxon>Bacteria</taxon>
        <taxon>Bacillati</taxon>
        <taxon>Mycoplasmatota</taxon>
        <taxon>Mollicutes</taxon>
        <taxon>Mycoplasmataceae</taxon>
        <taxon>Mycoplasma</taxon>
    </lineage>
</organism>